<proteinExistence type="predicted"/>
<accession>A0A1D1VA08</accession>
<reference evidence="1 2" key="1">
    <citation type="journal article" date="2016" name="Nat. Commun.">
        <title>Extremotolerant tardigrade genome and improved radiotolerance of human cultured cells by tardigrade-unique protein.</title>
        <authorList>
            <person name="Hashimoto T."/>
            <person name="Horikawa D.D."/>
            <person name="Saito Y."/>
            <person name="Kuwahara H."/>
            <person name="Kozuka-Hata H."/>
            <person name="Shin-I T."/>
            <person name="Minakuchi Y."/>
            <person name="Ohishi K."/>
            <person name="Motoyama A."/>
            <person name="Aizu T."/>
            <person name="Enomoto A."/>
            <person name="Kondo K."/>
            <person name="Tanaka S."/>
            <person name="Hara Y."/>
            <person name="Koshikawa S."/>
            <person name="Sagara H."/>
            <person name="Miura T."/>
            <person name="Yokobori S."/>
            <person name="Miyagawa K."/>
            <person name="Suzuki Y."/>
            <person name="Kubo T."/>
            <person name="Oyama M."/>
            <person name="Kohara Y."/>
            <person name="Fujiyama A."/>
            <person name="Arakawa K."/>
            <person name="Katayama T."/>
            <person name="Toyoda A."/>
            <person name="Kunieda T."/>
        </authorList>
    </citation>
    <scope>NUCLEOTIDE SEQUENCE [LARGE SCALE GENOMIC DNA]</scope>
    <source>
        <strain evidence="1 2">YOKOZUNA-1</strain>
    </source>
</reference>
<keyword evidence="2" id="KW-1185">Reference proteome</keyword>
<gene>
    <name evidence="1" type="primary">RvY_09628</name>
    <name evidence="1" type="synonym">RvY_09628.1</name>
    <name evidence="1" type="ORF">RvY_09628-1</name>
</gene>
<name>A0A1D1VA08_RAMVA</name>
<evidence type="ECO:0000313" key="1">
    <source>
        <dbReference type="EMBL" id="GAU98489.1"/>
    </source>
</evidence>
<dbReference type="EMBL" id="BDGG01000004">
    <property type="protein sequence ID" value="GAU98489.1"/>
    <property type="molecule type" value="Genomic_DNA"/>
</dbReference>
<protein>
    <submittedName>
        <fullName evidence="1">Uncharacterized protein</fullName>
    </submittedName>
</protein>
<comment type="caution">
    <text evidence="1">The sequence shown here is derived from an EMBL/GenBank/DDBJ whole genome shotgun (WGS) entry which is preliminary data.</text>
</comment>
<sequence>MLDSLVNLLLVVNRSMEFNDSNVLFTCTLLTLNKSRCTLDADNQATSYFGIECSRVTSLLYSQDTFYPRSYFVTGGIRRFVQVNEATTDVFFNVSLMWRASERMMTFWSLRVFCFLGGCSAPGPDMNGGRITATVGGRIKVMRS</sequence>
<dbReference type="AlphaFoldDB" id="A0A1D1VA08"/>
<evidence type="ECO:0000313" key="2">
    <source>
        <dbReference type="Proteomes" id="UP000186922"/>
    </source>
</evidence>
<organism evidence="1 2">
    <name type="scientific">Ramazzottius varieornatus</name>
    <name type="common">Water bear</name>
    <name type="synonym">Tardigrade</name>
    <dbReference type="NCBI Taxonomy" id="947166"/>
    <lineage>
        <taxon>Eukaryota</taxon>
        <taxon>Metazoa</taxon>
        <taxon>Ecdysozoa</taxon>
        <taxon>Tardigrada</taxon>
        <taxon>Eutardigrada</taxon>
        <taxon>Parachela</taxon>
        <taxon>Hypsibioidea</taxon>
        <taxon>Ramazzottiidae</taxon>
        <taxon>Ramazzottius</taxon>
    </lineage>
</organism>
<dbReference type="Proteomes" id="UP000186922">
    <property type="component" value="Unassembled WGS sequence"/>
</dbReference>